<accession>A0A928VX18</accession>
<dbReference type="AlphaFoldDB" id="A0A928VX18"/>
<dbReference type="RefSeq" id="WP_264321906.1">
    <property type="nucleotide sequence ID" value="NZ_JADEXN010000234.1"/>
</dbReference>
<dbReference type="PANTHER" id="PTHR37835:SF1">
    <property type="entry name" value="ALPHA-CLOSTRIPAIN"/>
    <property type="match status" value="1"/>
</dbReference>
<evidence type="ECO:0008006" key="3">
    <source>
        <dbReference type="Google" id="ProtNLM"/>
    </source>
</evidence>
<evidence type="ECO:0000313" key="1">
    <source>
        <dbReference type="EMBL" id="MBE9041706.1"/>
    </source>
</evidence>
<organism evidence="1 2">
    <name type="scientific">Zarconia navalis LEGE 11467</name>
    <dbReference type="NCBI Taxonomy" id="1828826"/>
    <lineage>
        <taxon>Bacteria</taxon>
        <taxon>Bacillati</taxon>
        <taxon>Cyanobacteriota</taxon>
        <taxon>Cyanophyceae</taxon>
        <taxon>Oscillatoriophycideae</taxon>
        <taxon>Oscillatoriales</taxon>
        <taxon>Oscillatoriales incertae sedis</taxon>
        <taxon>Zarconia</taxon>
        <taxon>Zarconia navalis</taxon>
    </lineage>
</organism>
<dbReference type="PANTHER" id="PTHR37835">
    <property type="entry name" value="ALPHA-CLOSTRIPAIN"/>
    <property type="match status" value="1"/>
</dbReference>
<dbReference type="Pfam" id="PF03415">
    <property type="entry name" value="Peptidase_C11"/>
    <property type="match status" value="1"/>
</dbReference>
<keyword evidence="2" id="KW-1185">Reference proteome</keyword>
<proteinExistence type="predicted"/>
<protein>
    <recommendedName>
        <fullName evidence="3">Clostripain family protease</fullName>
    </recommendedName>
</protein>
<sequence>MKRRQIIRSIFLGSTALSVSLLNSRSHSTAQSNLIQYQKKNDRKSYDWVFLYWMPYDNDLSRFGLEIIEAIATGIRSENILVAVEADFLAAPNITRYILTQNKTQTQDLPISNSASDDAFAEYLTWARSQFVAKHWAIVFLGHGGNTNEISPDIHSGIDGNSLQWMNIQSVADRILEFNRNIDDRIELFFFQNCNKGTLEAHATISEISRYTLSSQKLLGAPNYYYPNLFQWLGKNPEVSGEQVARKIEAYERSDMYVSYTVTNNSMFGELNRYLVPLIDAVLAANLQSVELSRIPTYAYFDEMQADAIEFFTTVVDRSNADREKLNHFIEFVQQSTIHLPNPEENAQTRSGLGLFVPTRRQQLDRYRAWQTYTDLKLLELFDAIFDATPRLGE</sequence>
<dbReference type="EMBL" id="JADEXN010000234">
    <property type="protein sequence ID" value="MBE9041706.1"/>
    <property type="molecule type" value="Genomic_DNA"/>
</dbReference>
<comment type="caution">
    <text evidence="1">The sequence shown here is derived from an EMBL/GenBank/DDBJ whole genome shotgun (WGS) entry which is preliminary data.</text>
</comment>
<name>A0A928VX18_9CYAN</name>
<dbReference type="Proteomes" id="UP000621799">
    <property type="component" value="Unassembled WGS sequence"/>
</dbReference>
<dbReference type="Gene3D" id="3.40.50.11970">
    <property type="match status" value="1"/>
</dbReference>
<evidence type="ECO:0000313" key="2">
    <source>
        <dbReference type="Proteomes" id="UP000621799"/>
    </source>
</evidence>
<reference evidence="1" key="1">
    <citation type="submission" date="2020-10" db="EMBL/GenBank/DDBJ databases">
        <authorList>
            <person name="Castelo-Branco R."/>
            <person name="Eusebio N."/>
            <person name="Adriana R."/>
            <person name="Vieira A."/>
            <person name="Brugerolle De Fraissinette N."/>
            <person name="Rezende De Castro R."/>
            <person name="Schneider M.P."/>
            <person name="Vasconcelos V."/>
            <person name="Leao P.N."/>
        </authorList>
    </citation>
    <scope>NUCLEOTIDE SEQUENCE</scope>
    <source>
        <strain evidence="1">LEGE 11467</strain>
    </source>
</reference>
<gene>
    <name evidence="1" type="ORF">IQ235_13050</name>
</gene>
<dbReference type="InterPro" id="IPR005077">
    <property type="entry name" value="Peptidase_C11"/>
</dbReference>